<dbReference type="Proteomes" id="UP000235392">
    <property type="component" value="Unassembled WGS sequence"/>
</dbReference>
<protein>
    <submittedName>
        <fullName evidence="1">Uncharacterized protein</fullName>
    </submittedName>
</protein>
<sequence>MQASQTVAHPSAKAIEATMAKVMTCLDNLLDGKGGLPPATAAFQEEIVASVVKALQADMPKGEPGPPVKSVNQLRGESLQALQDSLEARIEEASEGQRRDSVKLNKCCGKPIFP</sequence>
<proteinExistence type="predicted"/>
<reference evidence="1 2" key="1">
    <citation type="submission" date="2017-11" db="EMBL/GenBank/DDBJ databases">
        <title>De novo assembly and phasing of dikaryotic genomes from two isolates of Puccinia coronata f. sp. avenae, the causal agent of oat crown rust.</title>
        <authorList>
            <person name="Miller M.E."/>
            <person name="Zhang Y."/>
            <person name="Omidvar V."/>
            <person name="Sperschneider J."/>
            <person name="Schwessinger B."/>
            <person name="Raley C."/>
            <person name="Palmer J.M."/>
            <person name="Garnica D."/>
            <person name="Upadhyaya N."/>
            <person name="Rathjen J."/>
            <person name="Taylor J.M."/>
            <person name="Park R.F."/>
            <person name="Dodds P.N."/>
            <person name="Hirsch C.D."/>
            <person name="Kianian S.F."/>
            <person name="Figueroa M."/>
        </authorList>
    </citation>
    <scope>NUCLEOTIDE SEQUENCE [LARGE SCALE GENOMIC DNA]</scope>
    <source>
        <strain evidence="1">12SD80</strain>
    </source>
</reference>
<evidence type="ECO:0000313" key="2">
    <source>
        <dbReference type="Proteomes" id="UP000235392"/>
    </source>
</evidence>
<name>A0A2N5TM26_9BASI</name>
<accession>A0A2N5TM26</accession>
<dbReference type="EMBL" id="PGCI01000455">
    <property type="protein sequence ID" value="PLW26566.1"/>
    <property type="molecule type" value="Genomic_DNA"/>
</dbReference>
<comment type="caution">
    <text evidence="1">The sequence shown here is derived from an EMBL/GenBank/DDBJ whole genome shotgun (WGS) entry which is preliminary data.</text>
</comment>
<gene>
    <name evidence="1" type="ORF">PCASD_24413</name>
</gene>
<dbReference type="AlphaFoldDB" id="A0A2N5TM26"/>
<organism evidence="1 2">
    <name type="scientific">Puccinia coronata f. sp. avenae</name>
    <dbReference type="NCBI Taxonomy" id="200324"/>
    <lineage>
        <taxon>Eukaryota</taxon>
        <taxon>Fungi</taxon>
        <taxon>Dikarya</taxon>
        <taxon>Basidiomycota</taxon>
        <taxon>Pucciniomycotina</taxon>
        <taxon>Pucciniomycetes</taxon>
        <taxon>Pucciniales</taxon>
        <taxon>Pucciniaceae</taxon>
        <taxon>Puccinia</taxon>
    </lineage>
</organism>
<evidence type="ECO:0000313" key="1">
    <source>
        <dbReference type="EMBL" id="PLW26566.1"/>
    </source>
</evidence>